<dbReference type="AlphaFoldDB" id="A0AAW2VTC7"/>
<evidence type="ECO:0000259" key="2">
    <source>
        <dbReference type="Pfam" id="PF13966"/>
    </source>
</evidence>
<name>A0AAW2VTC7_9LAMI</name>
<protein>
    <submittedName>
        <fullName evidence="3">Mitochondrial protein</fullName>
    </submittedName>
</protein>
<comment type="caution">
    <text evidence="3">The sequence shown here is derived from an EMBL/GenBank/DDBJ whole genome shotgun (WGS) entry which is preliminary data.</text>
</comment>
<dbReference type="Pfam" id="PF13456">
    <property type="entry name" value="RVT_3"/>
    <property type="match status" value="1"/>
</dbReference>
<dbReference type="Gene3D" id="3.30.420.10">
    <property type="entry name" value="Ribonuclease H-like superfamily/Ribonuclease H"/>
    <property type="match status" value="1"/>
</dbReference>
<reference evidence="3" key="1">
    <citation type="submission" date="2020-06" db="EMBL/GenBank/DDBJ databases">
        <authorList>
            <person name="Li T."/>
            <person name="Hu X."/>
            <person name="Zhang T."/>
            <person name="Song X."/>
            <person name="Zhang H."/>
            <person name="Dai N."/>
            <person name="Sheng W."/>
            <person name="Hou X."/>
            <person name="Wei L."/>
        </authorList>
    </citation>
    <scope>NUCLEOTIDE SEQUENCE</scope>
    <source>
        <strain evidence="3">KEN1</strain>
        <tissue evidence="3">Leaf</tissue>
    </source>
</reference>
<organism evidence="3">
    <name type="scientific">Sesamum latifolium</name>
    <dbReference type="NCBI Taxonomy" id="2727402"/>
    <lineage>
        <taxon>Eukaryota</taxon>
        <taxon>Viridiplantae</taxon>
        <taxon>Streptophyta</taxon>
        <taxon>Embryophyta</taxon>
        <taxon>Tracheophyta</taxon>
        <taxon>Spermatophyta</taxon>
        <taxon>Magnoliopsida</taxon>
        <taxon>eudicotyledons</taxon>
        <taxon>Gunneridae</taxon>
        <taxon>Pentapetalae</taxon>
        <taxon>asterids</taxon>
        <taxon>lamiids</taxon>
        <taxon>Lamiales</taxon>
        <taxon>Pedaliaceae</taxon>
        <taxon>Sesamum</taxon>
    </lineage>
</organism>
<feature type="domain" description="Reverse transcriptase zinc-binding" evidence="2">
    <location>
        <begin position="114"/>
        <end position="181"/>
    </location>
</feature>
<evidence type="ECO:0000259" key="1">
    <source>
        <dbReference type="Pfam" id="PF13456"/>
    </source>
</evidence>
<dbReference type="CDD" id="cd06222">
    <property type="entry name" value="RNase_H_like"/>
    <property type="match status" value="1"/>
</dbReference>
<dbReference type="InterPro" id="IPR044730">
    <property type="entry name" value="RNase_H-like_dom_plant"/>
</dbReference>
<sequence>MLAKQFWRLLVSPESLVGQVLPAHYYPGSSILDAELGSRPSFTWRSILSSKALIRVGYQWRIGDGRTGRIWIDPWIPRQPSFRPQSVLTPLPPPTTNRLNIPQSSSMNSPTLKNGWQRTWNAKVPNKVRIFAWRLGTNSLPLGPNLSRRIPGIDVLCPLCQAPEEIDKHTFLLCPFARMVWALSDLRWDVISAWPSTARDWIFYVNQKLDKSDFNLFLVICWSIWWCRNQRWAQNEVVSVSPEQTIAFARNYLSAFSGDIGIGVIARDSQGQCLAWTALRIHKNILPATAEAWAARIAIQFAARHGWPNIVLEVDSAPLHVQLATFSDRLSNIGPIVHDTLASFSHCSFSLVRRSANVVAHTLARNAVGNEEGTNILPFHSCNLVLADLPS</sequence>
<dbReference type="GO" id="GO:0003676">
    <property type="term" value="F:nucleic acid binding"/>
    <property type="evidence" value="ECO:0007669"/>
    <property type="project" value="InterPro"/>
</dbReference>
<gene>
    <name evidence="3" type="ORF">Slati_2632700</name>
</gene>
<dbReference type="InterPro" id="IPR002156">
    <property type="entry name" value="RNaseH_domain"/>
</dbReference>
<dbReference type="GO" id="GO:0004523">
    <property type="term" value="F:RNA-DNA hybrid ribonuclease activity"/>
    <property type="evidence" value="ECO:0007669"/>
    <property type="project" value="InterPro"/>
</dbReference>
<feature type="domain" description="RNase H type-1" evidence="1">
    <location>
        <begin position="259"/>
        <end position="367"/>
    </location>
</feature>
<dbReference type="Pfam" id="PF13966">
    <property type="entry name" value="zf-RVT"/>
    <property type="match status" value="1"/>
</dbReference>
<accession>A0AAW2VTC7</accession>
<dbReference type="InterPro" id="IPR026960">
    <property type="entry name" value="RVT-Znf"/>
</dbReference>
<dbReference type="PANTHER" id="PTHR47074">
    <property type="entry name" value="BNAC02G40300D PROTEIN"/>
    <property type="match status" value="1"/>
</dbReference>
<dbReference type="EMBL" id="JACGWN010000009">
    <property type="protein sequence ID" value="KAL0432984.1"/>
    <property type="molecule type" value="Genomic_DNA"/>
</dbReference>
<reference evidence="3" key="2">
    <citation type="journal article" date="2024" name="Plant">
        <title>Genomic evolution and insights into agronomic trait innovations of Sesamum species.</title>
        <authorList>
            <person name="Miao H."/>
            <person name="Wang L."/>
            <person name="Qu L."/>
            <person name="Liu H."/>
            <person name="Sun Y."/>
            <person name="Le M."/>
            <person name="Wang Q."/>
            <person name="Wei S."/>
            <person name="Zheng Y."/>
            <person name="Lin W."/>
            <person name="Duan Y."/>
            <person name="Cao H."/>
            <person name="Xiong S."/>
            <person name="Wang X."/>
            <person name="Wei L."/>
            <person name="Li C."/>
            <person name="Ma Q."/>
            <person name="Ju M."/>
            <person name="Zhao R."/>
            <person name="Li G."/>
            <person name="Mu C."/>
            <person name="Tian Q."/>
            <person name="Mei H."/>
            <person name="Zhang T."/>
            <person name="Gao T."/>
            <person name="Zhang H."/>
        </authorList>
    </citation>
    <scope>NUCLEOTIDE SEQUENCE</scope>
    <source>
        <strain evidence="3">KEN1</strain>
    </source>
</reference>
<evidence type="ECO:0000313" key="3">
    <source>
        <dbReference type="EMBL" id="KAL0432984.1"/>
    </source>
</evidence>
<dbReference type="PANTHER" id="PTHR47074:SF48">
    <property type="entry name" value="POLYNUCLEOTIDYL TRANSFERASE, RIBONUCLEASE H-LIKE SUPERFAMILY PROTEIN"/>
    <property type="match status" value="1"/>
</dbReference>
<dbReference type="InterPro" id="IPR036397">
    <property type="entry name" value="RNaseH_sf"/>
</dbReference>
<proteinExistence type="predicted"/>
<dbReference type="InterPro" id="IPR052929">
    <property type="entry name" value="RNase_H-like_EbsB-rel"/>
</dbReference>